<feature type="signal peptide" evidence="1">
    <location>
        <begin position="1"/>
        <end position="20"/>
    </location>
</feature>
<dbReference type="Proteomes" id="UP001501116">
    <property type="component" value="Unassembled WGS sequence"/>
</dbReference>
<name>A0ABP5DFI1_9PSEU</name>
<reference evidence="3" key="1">
    <citation type="journal article" date="2019" name="Int. J. Syst. Evol. Microbiol.">
        <title>The Global Catalogue of Microorganisms (GCM) 10K type strain sequencing project: providing services to taxonomists for standard genome sequencing and annotation.</title>
        <authorList>
            <consortium name="The Broad Institute Genomics Platform"/>
            <consortium name="The Broad Institute Genome Sequencing Center for Infectious Disease"/>
            <person name="Wu L."/>
            <person name="Ma J."/>
        </authorList>
    </citation>
    <scope>NUCLEOTIDE SEQUENCE [LARGE SCALE GENOMIC DNA]</scope>
    <source>
        <strain evidence="3">JCM 14545</strain>
    </source>
</reference>
<proteinExistence type="predicted"/>
<dbReference type="RefSeq" id="WP_344427390.1">
    <property type="nucleotide sequence ID" value="NZ_BAAANN010000031.1"/>
</dbReference>
<evidence type="ECO:0000256" key="1">
    <source>
        <dbReference type="SAM" id="SignalP"/>
    </source>
</evidence>
<dbReference type="PROSITE" id="PS51257">
    <property type="entry name" value="PROKAR_LIPOPROTEIN"/>
    <property type="match status" value="1"/>
</dbReference>
<organism evidence="2 3">
    <name type="scientific">Amycolatopsis minnesotensis</name>
    <dbReference type="NCBI Taxonomy" id="337894"/>
    <lineage>
        <taxon>Bacteria</taxon>
        <taxon>Bacillati</taxon>
        <taxon>Actinomycetota</taxon>
        <taxon>Actinomycetes</taxon>
        <taxon>Pseudonocardiales</taxon>
        <taxon>Pseudonocardiaceae</taxon>
        <taxon>Amycolatopsis</taxon>
    </lineage>
</organism>
<evidence type="ECO:0000313" key="2">
    <source>
        <dbReference type="EMBL" id="GAA1978898.1"/>
    </source>
</evidence>
<protein>
    <recommendedName>
        <fullName evidence="4">GerMN domain-containing protein</fullName>
    </recommendedName>
</protein>
<keyword evidence="1" id="KW-0732">Signal</keyword>
<keyword evidence="3" id="KW-1185">Reference proteome</keyword>
<accession>A0ABP5DFI1</accession>
<sequence>MKRSWLAVLLLLLTSCGIEPSGPTTGGEAPTGIAPGVTLYFVDAQRELRPQPRRTGHLDTISEALSLLLSGPGAPDAHTEIAPTSGARVAVTTEPGVIQLMVPLAIYEVGRLGIDQLVCTALDVHVRGGGPRTTKVRVIFTQPTPESDKLRTCPLIT</sequence>
<dbReference type="EMBL" id="BAAANN010000031">
    <property type="protein sequence ID" value="GAA1978898.1"/>
    <property type="molecule type" value="Genomic_DNA"/>
</dbReference>
<gene>
    <name evidence="2" type="ORF">GCM10009754_63820</name>
</gene>
<evidence type="ECO:0000313" key="3">
    <source>
        <dbReference type="Proteomes" id="UP001501116"/>
    </source>
</evidence>
<comment type="caution">
    <text evidence="2">The sequence shown here is derived from an EMBL/GenBank/DDBJ whole genome shotgun (WGS) entry which is preliminary data.</text>
</comment>
<feature type="chain" id="PRO_5046217490" description="GerMN domain-containing protein" evidence="1">
    <location>
        <begin position="21"/>
        <end position="157"/>
    </location>
</feature>
<evidence type="ECO:0008006" key="4">
    <source>
        <dbReference type="Google" id="ProtNLM"/>
    </source>
</evidence>